<keyword evidence="2" id="KW-0812">Transmembrane</keyword>
<evidence type="ECO:0000256" key="1">
    <source>
        <dbReference type="SAM" id="MobiDB-lite"/>
    </source>
</evidence>
<dbReference type="AlphaFoldDB" id="A0A9D7K2Q6"/>
<keyword evidence="2" id="KW-0472">Membrane</keyword>
<dbReference type="EMBL" id="JADJUC010000004">
    <property type="protein sequence ID" value="MBK8523577.1"/>
    <property type="molecule type" value="Genomic_DNA"/>
</dbReference>
<feature type="transmembrane region" description="Helical" evidence="2">
    <location>
        <begin position="126"/>
        <end position="144"/>
    </location>
</feature>
<dbReference type="Proteomes" id="UP000886689">
    <property type="component" value="Unassembled WGS sequence"/>
</dbReference>
<proteinExistence type="predicted"/>
<sequence>MLPVLLPATSHAAAPTPEPTFESSSESFELTGRIQGPQMTLLLDRWASNEPVTDAKIDIEVDSRTIVASAQADGSYTLDASSFAKPAVYPLTITITAGNESDLLVAELKVEAPAETTLSSMTGSRIATIALVVGLLVLAGAAILKRHRQTGETI</sequence>
<name>A0A9D7K2Q6_9PROT</name>
<evidence type="ECO:0000313" key="3">
    <source>
        <dbReference type="EMBL" id="MBK8523577.1"/>
    </source>
</evidence>
<accession>A0A9D7K2Q6</accession>
<keyword evidence="2" id="KW-1133">Transmembrane helix</keyword>
<reference evidence="3" key="1">
    <citation type="submission" date="2020-10" db="EMBL/GenBank/DDBJ databases">
        <title>Connecting structure to function with the recovery of over 1000 high-quality activated sludge metagenome-assembled genomes encoding full-length rRNA genes using long-read sequencing.</title>
        <authorList>
            <person name="Singleton C.M."/>
            <person name="Petriglieri F."/>
            <person name="Kristensen J.M."/>
            <person name="Kirkegaard R.H."/>
            <person name="Michaelsen T.Y."/>
            <person name="Andersen M.H."/>
            <person name="Karst S.M."/>
            <person name="Dueholm M.S."/>
            <person name="Nielsen P.H."/>
            <person name="Albertsen M."/>
        </authorList>
    </citation>
    <scope>NUCLEOTIDE SEQUENCE</scope>
    <source>
        <strain evidence="3">Hirt_18-Q3-R61-65_BATAC.395</strain>
    </source>
</reference>
<protein>
    <submittedName>
        <fullName evidence="3">Uncharacterized protein</fullName>
    </submittedName>
</protein>
<evidence type="ECO:0000313" key="4">
    <source>
        <dbReference type="Proteomes" id="UP000886689"/>
    </source>
</evidence>
<comment type="caution">
    <text evidence="3">The sequence shown here is derived from an EMBL/GenBank/DDBJ whole genome shotgun (WGS) entry which is preliminary data.</text>
</comment>
<organism evidence="3 4">
    <name type="scientific">Candidatus Proximibacter danicus</name>
    <dbReference type="NCBI Taxonomy" id="2954365"/>
    <lineage>
        <taxon>Bacteria</taxon>
        <taxon>Pseudomonadati</taxon>
        <taxon>Pseudomonadota</taxon>
        <taxon>Betaproteobacteria</taxon>
        <taxon>Candidatus Proximibacter</taxon>
    </lineage>
</organism>
<evidence type="ECO:0000256" key="2">
    <source>
        <dbReference type="SAM" id="Phobius"/>
    </source>
</evidence>
<gene>
    <name evidence="3" type="ORF">IPL58_05295</name>
</gene>
<feature type="region of interest" description="Disordered" evidence="1">
    <location>
        <begin position="1"/>
        <end position="24"/>
    </location>
</feature>